<accession>A0A379MS23</accession>
<proteinExistence type="predicted"/>
<protein>
    <recommendedName>
        <fullName evidence="3">DUF3164 family protein</fullName>
    </recommendedName>
</protein>
<keyword evidence="2" id="KW-1185">Reference proteome</keyword>
<evidence type="ECO:0008006" key="3">
    <source>
        <dbReference type="Google" id="ProtNLM"/>
    </source>
</evidence>
<dbReference type="AlphaFoldDB" id="A0A379MS23"/>
<organism evidence="1 2">
    <name type="scientific">Rikenella microfusus</name>
    <dbReference type="NCBI Taxonomy" id="28139"/>
    <lineage>
        <taxon>Bacteria</taxon>
        <taxon>Pseudomonadati</taxon>
        <taxon>Bacteroidota</taxon>
        <taxon>Bacteroidia</taxon>
        <taxon>Bacteroidales</taxon>
        <taxon>Rikenellaceae</taxon>
        <taxon>Rikenella</taxon>
    </lineage>
</organism>
<dbReference type="RefSeq" id="WP_027290380.1">
    <property type="nucleotide sequence ID" value="NZ_UGVL01000001.1"/>
</dbReference>
<gene>
    <name evidence="1" type="ORF">NCTC11190_00857</name>
</gene>
<sequence length="219" mass="25674">MEKVTKSMQEMSSAELAVLLEQKKKEEREAELQRRAAYEDLRRDLLEKIGAKVSETIDKVQDLRKFVETETAAFRAIMADYGALRTDDQMSYTLKSDTFAVEVKSNKVKKFDERADVAARRLIEFLRGWIEGRELGARDPMYKLAMAMIERNKYGDLDYKSISRLYDLEGDFDNPEYSDIMRLFRESHLVEATAVNFYFYAKDPERGTWKKLEPSFNRL</sequence>
<dbReference type="InterPro" id="IPR021505">
    <property type="entry name" value="Phage_B3_Orf6"/>
</dbReference>
<reference evidence="1 2" key="1">
    <citation type="submission" date="2018-06" db="EMBL/GenBank/DDBJ databases">
        <authorList>
            <consortium name="Pathogen Informatics"/>
            <person name="Doyle S."/>
        </authorList>
    </citation>
    <scope>NUCLEOTIDE SEQUENCE [LARGE SCALE GENOMIC DNA]</scope>
    <source>
        <strain evidence="1 2">NCTC11190</strain>
    </source>
</reference>
<evidence type="ECO:0000313" key="1">
    <source>
        <dbReference type="EMBL" id="SUE33647.1"/>
    </source>
</evidence>
<dbReference type="STRING" id="880526.GCA_000427365_00590"/>
<dbReference type="EMBL" id="UGVL01000001">
    <property type="protein sequence ID" value="SUE33647.1"/>
    <property type="molecule type" value="Genomic_DNA"/>
</dbReference>
<name>A0A379MS23_9BACT</name>
<dbReference type="Proteomes" id="UP000255233">
    <property type="component" value="Unassembled WGS sequence"/>
</dbReference>
<dbReference type="Pfam" id="PF11363">
    <property type="entry name" value="DUF3164"/>
    <property type="match status" value="1"/>
</dbReference>
<evidence type="ECO:0000313" key="2">
    <source>
        <dbReference type="Proteomes" id="UP000255233"/>
    </source>
</evidence>